<evidence type="ECO:0000256" key="1">
    <source>
        <dbReference type="ARBA" id="ARBA00023125"/>
    </source>
</evidence>
<dbReference type="SMART" id="SM00530">
    <property type="entry name" value="HTH_XRE"/>
    <property type="match status" value="1"/>
</dbReference>
<dbReference type="EMBL" id="JAHQCR010000053">
    <property type="protein sequence ID" value="MBU9722454.1"/>
    <property type="molecule type" value="Genomic_DNA"/>
</dbReference>
<proteinExistence type="predicted"/>
<dbReference type="InterPro" id="IPR010982">
    <property type="entry name" value="Lambda_DNA-bd_dom_sf"/>
</dbReference>
<evidence type="ECO:0000313" key="3">
    <source>
        <dbReference type="EMBL" id="MBU9722454.1"/>
    </source>
</evidence>
<keyword evidence="4" id="KW-1185">Reference proteome</keyword>
<keyword evidence="1" id="KW-0238">DNA-binding</keyword>
<evidence type="ECO:0000259" key="2">
    <source>
        <dbReference type="PROSITE" id="PS50943"/>
    </source>
</evidence>
<dbReference type="Proteomes" id="UP000790580">
    <property type="component" value="Unassembled WGS sequence"/>
</dbReference>
<dbReference type="Gene3D" id="1.10.260.40">
    <property type="entry name" value="lambda repressor-like DNA-binding domains"/>
    <property type="match status" value="1"/>
</dbReference>
<dbReference type="PROSITE" id="PS50943">
    <property type="entry name" value="HTH_CROC1"/>
    <property type="match status" value="1"/>
</dbReference>
<dbReference type="RefSeq" id="WP_176371347.1">
    <property type="nucleotide sequence ID" value="NZ_JAHQCR010000053.1"/>
</dbReference>
<dbReference type="InterPro" id="IPR001387">
    <property type="entry name" value="Cro/C1-type_HTH"/>
</dbReference>
<dbReference type="Pfam" id="PF01381">
    <property type="entry name" value="HTH_3"/>
    <property type="match status" value="1"/>
</dbReference>
<evidence type="ECO:0000313" key="4">
    <source>
        <dbReference type="Proteomes" id="UP000790580"/>
    </source>
</evidence>
<dbReference type="PANTHER" id="PTHR46797">
    <property type="entry name" value="HTH-TYPE TRANSCRIPTIONAL REGULATOR"/>
    <property type="match status" value="1"/>
</dbReference>
<comment type="caution">
    <text evidence="3">The sequence shown here is derived from an EMBL/GenBank/DDBJ whole genome shotgun (WGS) entry which is preliminary data.</text>
</comment>
<sequence>MTIGDMIRRRRKEKGISLSELSRMTGVSKSYLSYIERGMKQNPSIDVVKRIFHSLNLPITVLTSLEEENPKAVNDFHR</sequence>
<accession>A0ABS6JV42</accession>
<dbReference type="InterPro" id="IPR050807">
    <property type="entry name" value="TransReg_Diox_bact_type"/>
</dbReference>
<feature type="domain" description="HTH cro/C1-type" evidence="2">
    <location>
        <begin position="7"/>
        <end position="62"/>
    </location>
</feature>
<name>A0ABS6JV42_9BACI</name>
<dbReference type="PANTHER" id="PTHR46797:SF1">
    <property type="entry name" value="METHYLPHOSPHONATE SYNTHASE"/>
    <property type="match status" value="1"/>
</dbReference>
<dbReference type="SUPFAM" id="SSF47413">
    <property type="entry name" value="lambda repressor-like DNA-binding domains"/>
    <property type="match status" value="1"/>
</dbReference>
<reference evidence="3 4" key="1">
    <citation type="submission" date="2021-06" db="EMBL/GenBank/DDBJ databases">
        <title>Bacillus sp. RD4P76, an endophyte from a halophyte.</title>
        <authorList>
            <person name="Sun J.-Q."/>
        </authorList>
    </citation>
    <scope>NUCLEOTIDE SEQUENCE [LARGE SCALE GENOMIC DNA]</scope>
    <source>
        <strain evidence="3 4">JCM 17098</strain>
    </source>
</reference>
<organism evidence="3 4">
    <name type="scientific">Evansella alkalicola</name>
    <dbReference type="NCBI Taxonomy" id="745819"/>
    <lineage>
        <taxon>Bacteria</taxon>
        <taxon>Bacillati</taxon>
        <taxon>Bacillota</taxon>
        <taxon>Bacilli</taxon>
        <taxon>Bacillales</taxon>
        <taxon>Bacillaceae</taxon>
        <taxon>Evansella</taxon>
    </lineage>
</organism>
<dbReference type="CDD" id="cd00093">
    <property type="entry name" value="HTH_XRE"/>
    <property type="match status" value="1"/>
</dbReference>
<protein>
    <submittedName>
        <fullName evidence="3">Helix-turn-helix domain-containing protein</fullName>
    </submittedName>
</protein>
<gene>
    <name evidence="3" type="ORF">KS407_13550</name>
</gene>